<dbReference type="EC" id="2.7.13.3" evidence="3"/>
<feature type="coiled-coil region" evidence="10">
    <location>
        <begin position="89"/>
        <end position="116"/>
    </location>
</feature>
<dbReference type="GO" id="GO:0005524">
    <property type="term" value="F:ATP binding"/>
    <property type="evidence" value="ECO:0007669"/>
    <property type="project" value="UniProtKB-KW"/>
</dbReference>
<reference evidence="17 23" key="3">
    <citation type="journal article" date="2019" name="Nat. Med.">
        <title>A library of human gut bacterial isolates paired with longitudinal multiomics data enables mechanistic microbiome research.</title>
        <authorList>
            <person name="Poyet M."/>
            <person name="Groussin M."/>
            <person name="Gibbons S.M."/>
            <person name="Avila-Pacheco J."/>
            <person name="Jiang X."/>
            <person name="Kearney S.M."/>
            <person name="Perrotta A.R."/>
            <person name="Berdy B."/>
            <person name="Zhao S."/>
            <person name="Lieberman T.D."/>
            <person name="Swanson P.K."/>
            <person name="Smith M."/>
            <person name="Roesemann S."/>
            <person name="Alexander J.E."/>
            <person name="Rich S.A."/>
            <person name="Livny J."/>
            <person name="Vlamakis H."/>
            <person name="Clish C."/>
            <person name="Bullock K."/>
            <person name="Deik A."/>
            <person name="Scott J."/>
            <person name="Pierce K.A."/>
            <person name="Xavier R.J."/>
            <person name="Alm E.J."/>
        </authorList>
    </citation>
    <scope>NUCLEOTIDE SEQUENCE [LARGE SCALE GENOMIC DNA]</scope>
    <source>
        <strain evidence="17 23">BIOML-A188</strain>
    </source>
</reference>
<dbReference type="Proteomes" id="UP000440614">
    <property type="component" value="Unassembled WGS sequence"/>
</dbReference>
<protein>
    <recommendedName>
        <fullName evidence="3">histidine kinase</fullName>
        <ecNumber evidence="3">2.7.13.3</ecNumber>
    </recommendedName>
</protein>
<keyword evidence="11" id="KW-1133">Transmembrane helix</keyword>
<dbReference type="Pfam" id="PF00989">
    <property type="entry name" value="PAS"/>
    <property type="match status" value="1"/>
</dbReference>
<dbReference type="SUPFAM" id="SSF55874">
    <property type="entry name" value="ATPase domain of HSP90 chaperone/DNA topoisomerase II/histidine kinase"/>
    <property type="match status" value="1"/>
</dbReference>
<dbReference type="Proteomes" id="UP000095576">
    <property type="component" value="Unassembled WGS sequence"/>
</dbReference>
<dbReference type="PANTHER" id="PTHR43065:SF10">
    <property type="entry name" value="PEROXIDE STRESS-ACTIVATED HISTIDINE KINASE MAK3"/>
    <property type="match status" value="1"/>
</dbReference>
<dbReference type="Pfam" id="PF00672">
    <property type="entry name" value="HAMP"/>
    <property type="match status" value="1"/>
</dbReference>
<dbReference type="GO" id="GO:0000160">
    <property type="term" value="P:phosphorelay signal transduction system"/>
    <property type="evidence" value="ECO:0007669"/>
    <property type="project" value="UniProtKB-KW"/>
</dbReference>
<evidence type="ECO:0000313" key="24">
    <source>
        <dbReference type="Proteomes" id="UP000500882"/>
    </source>
</evidence>
<dbReference type="InterPro" id="IPR003660">
    <property type="entry name" value="HAMP_dom"/>
</dbReference>
<dbReference type="EMBL" id="AP022660">
    <property type="protein sequence ID" value="BCA50938.1"/>
    <property type="molecule type" value="Genomic_DNA"/>
</dbReference>
<evidence type="ECO:0000256" key="6">
    <source>
        <dbReference type="ARBA" id="ARBA00022741"/>
    </source>
</evidence>
<reference evidence="21 22" key="2">
    <citation type="submission" date="2018-08" db="EMBL/GenBank/DDBJ databases">
        <title>A genome reference for cultivated species of the human gut microbiota.</title>
        <authorList>
            <person name="Zou Y."/>
            <person name="Xue W."/>
            <person name="Luo G."/>
        </authorList>
    </citation>
    <scope>NUCLEOTIDE SEQUENCE [LARGE SCALE GENOMIC DNA]</scope>
    <source>
        <strain evidence="19 21">AF37-12</strain>
        <strain evidence="18 22">AM30-26</strain>
    </source>
</reference>
<dbReference type="PROSITE" id="PS50885">
    <property type="entry name" value="HAMP"/>
    <property type="match status" value="1"/>
</dbReference>
<dbReference type="InterPro" id="IPR035965">
    <property type="entry name" value="PAS-like_dom_sf"/>
</dbReference>
<evidence type="ECO:0000313" key="20">
    <source>
        <dbReference type="Proteomes" id="UP000095576"/>
    </source>
</evidence>
<feature type="transmembrane region" description="Helical" evidence="11">
    <location>
        <begin position="6"/>
        <end position="24"/>
    </location>
</feature>
<evidence type="ECO:0000313" key="23">
    <source>
        <dbReference type="Proteomes" id="UP000440614"/>
    </source>
</evidence>
<evidence type="ECO:0000313" key="15">
    <source>
        <dbReference type="EMBL" id="BCA50938.1"/>
    </source>
</evidence>
<dbReference type="InterPro" id="IPR004358">
    <property type="entry name" value="Sig_transdc_His_kin-like_C"/>
</dbReference>
<dbReference type="InterPro" id="IPR000014">
    <property type="entry name" value="PAS"/>
</dbReference>
<organism evidence="16 20">
    <name type="scientific">Bacteroides thetaiotaomicron</name>
    <dbReference type="NCBI Taxonomy" id="818"/>
    <lineage>
        <taxon>Bacteria</taxon>
        <taxon>Pseudomonadati</taxon>
        <taxon>Bacteroidota</taxon>
        <taxon>Bacteroidia</taxon>
        <taxon>Bacteroidales</taxon>
        <taxon>Bacteroidaceae</taxon>
        <taxon>Bacteroides</taxon>
    </lineage>
</organism>
<keyword evidence="5 16" id="KW-0808">Transferase</keyword>
<dbReference type="InterPro" id="IPR036890">
    <property type="entry name" value="HATPase_C_sf"/>
</dbReference>
<dbReference type="PATRIC" id="fig|818.29.peg.3040"/>
<evidence type="ECO:0000259" key="13">
    <source>
        <dbReference type="PROSITE" id="PS50112"/>
    </source>
</evidence>
<reference evidence="16 20" key="1">
    <citation type="submission" date="2015-09" db="EMBL/GenBank/DDBJ databases">
        <authorList>
            <consortium name="Pathogen Informatics"/>
        </authorList>
    </citation>
    <scope>NUCLEOTIDE SEQUENCE [LARGE SCALE GENOMIC DNA]</scope>
    <source>
        <strain evidence="16 20">2789STDY5834899</strain>
    </source>
</reference>
<evidence type="ECO:0000256" key="3">
    <source>
        <dbReference type="ARBA" id="ARBA00012438"/>
    </source>
</evidence>
<evidence type="ECO:0000256" key="4">
    <source>
        <dbReference type="ARBA" id="ARBA00022553"/>
    </source>
</evidence>
<evidence type="ECO:0000313" key="21">
    <source>
        <dbReference type="Proteomes" id="UP000283616"/>
    </source>
</evidence>
<comment type="subcellular location">
    <subcellularLocation>
        <location evidence="2">Membrane</location>
    </subcellularLocation>
</comment>
<gene>
    <name evidence="16" type="primary">zraS_2</name>
    <name evidence="15" type="ORF">BatF92_28800</name>
    <name evidence="19" type="ORF">DW011_10890</name>
    <name evidence="18" type="ORF">DW780_14980</name>
    <name evidence="16" type="ORF">ERS852511_01648</name>
    <name evidence="17" type="ORF">GAO51_12010</name>
</gene>
<keyword evidence="4" id="KW-0597">Phosphoprotein</keyword>
<dbReference type="PRINTS" id="PR00344">
    <property type="entry name" value="BCTRLSENSOR"/>
</dbReference>
<evidence type="ECO:0000313" key="22">
    <source>
        <dbReference type="Proteomes" id="UP000284785"/>
    </source>
</evidence>
<dbReference type="EMBL" id="CZAP01000004">
    <property type="protein sequence ID" value="CUP27639.1"/>
    <property type="molecule type" value="Genomic_DNA"/>
</dbReference>
<dbReference type="NCBIfam" id="TIGR00229">
    <property type="entry name" value="sensory_box"/>
    <property type="match status" value="1"/>
</dbReference>
<dbReference type="CDD" id="cd06225">
    <property type="entry name" value="HAMP"/>
    <property type="match status" value="1"/>
</dbReference>
<feature type="transmembrane region" description="Helical" evidence="11">
    <location>
        <begin position="31"/>
        <end position="51"/>
    </location>
</feature>
<feature type="domain" description="HAMP" evidence="14">
    <location>
        <begin position="52"/>
        <end position="104"/>
    </location>
</feature>
<dbReference type="SMART" id="SM00387">
    <property type="entry name" value="HATPase_c"/>
    <property type="match status" value="1"/>
</dbReference>
<dbReference type="InterPro" id="IPR005467">
    <property type="entry name" value="His_kinase_dom"/>
</dbReference>
<reference evidence="15 24" key="4">
    <citation type="submission" date="2020-02" db="EMBL/GenBank/DDBJ databases">
        <title>Whole-genome sequencing and comparative analysis of the genomes of Bacteroides thetaiotaomicron and Escherichia coli isolated from a healthy resident in Vietnam.</title>
        <authorList>
            <person name="Mohsin M."/>
            <person name="Tanaka K."/>
            <person name="Kawahara R."/>
            <person name="Kondo S."/>
            <person name="Noguchi H."/>
            <person name="Motooka D."/>
            <person name="Nakamura S."/>
            <person name="Khong D.T."/>
            <person name="Nguyen T.N."/>
            <person name="Tran H.T."/>
            <person name="Yamamoto Y."/>
        </authorList>
    </citation>
    <scope>NUCLEOTIDE SEQUENCE [LARGE SCALE GENOMIC DNA]</scope>
    <source>
        <strain evidence="15 24">F9-2</strain>
    </source>
</reference>
<keyword evidence="11" id="KW-0812">Transmembrane</keyword>
<evidence type="ECO:0000256" key="8">
    <source>
        <dbReference type="ARBA" id="ARBA00022840"/>
    </source>
</evidence>
<keyword evidence="6" id="KW-0547">Nucleotide-binding</keyword>
<evidence type="ECO:0000313" key="18">
    <source>
        <dbReference type="EMBL" id="RHD86664.1"/>
    </source>
</evidence>
<dbReference type="PANTHER" id="PTHR43065">
    <property type="entry name" value="SENSOR HISTIDINE KINASE"/>
    <property type="match status" value="1"/>
</dbReference>
<accession>A0A139K9L8</accession>
<evidence type="ECO:0000256" key="1">
    <source>
        <dbReference type="ARBA" id="ARBA00000085"/>
    </source>
</evidence>
<evidence type="ECO:0000313" key="16">
    <source>
        <dbReference type="EMBL" id="CUP27639.1"/>
    </source>
</evidence>
<dbReference type="GO" id="GO:0006355">
    <property type="term" value="P:regulation of DNA-templated transcription"/>
    <property type="evidence" value="ECO:0007669"/>
    <property type="project" value="InterPro"/>
</dbReference>
<proteinExistence type="predicted"/>
<evidence type="ECO:0000313" key="19">
    <source>
        <dbReference type="EMBL" id="RHL59673.1"/>
    </source>
</evidence>
<evidence type="ECO:0000256" key="5">
    <source>
        <dbReference type="ARBA" id="ARBA00022679"/>
    </source>
</evidence>
<dbReference type="EMBL" id="QROV01000010">
    <property type="protein sequence ID" value="RHL59673.1"/>
    <property type="molecule type" value="Genomic_DNA"/>
</dbReference>
<feature type="domain" description="Histidine kinase" evidence="12">
    <location>
        <begin position="226"/>
        <end position="430"/>
    </location>
</feature>
<keyword evidence="8" id="KW-0067">ATP-binding</keyword>
<evidence type="ECO:0000256" key="11">
    <source>
        <dbReference type="SAM" id="Phobius"/>
    </source>
</evidence>
<evidence type="ECO:0000256" key="9">
    <source>
        <dbReference type="ARBA" id="ARBA00023012"/>
    </source>
</evidence>
<comment type="catalytic activity">
    <reaction evidence="1">
        <text>ATP + protein L-histidine = ADP + protein N-phospho-L-histidine.</text>
        <dbReference type="EC" id="2.7.13.3"/>
    </reaction>
</comment>
<dbReference type="InterPro" id="IPR013767">
    <property type="entry name" value="PAS_fold"/>
</dbReference>
<dbReference type="Proteomes" id="UP000284785">
    <property type="component" value="Unassembled WGS sequence"/>
</dbReference>
<evidence type="ECO:0000256" key="10">
    <source>
        <dbReference type="SAM" id="Coils"/>
    </source>
</evidence>
<evidence type="ECO:0000259" key="14">
    <source>
        <dbReference type="PROSITE" id="PS50885"/>
    </source>
</evidence>
<keyword evidence="9" id="KW-0902">Two-component regulatory system</keyword>
<evidence type="ECO:0000256" key="2">
    <source>
        <dbReference type="ARBA" id="ARBA00004370"/>
    </source>
</evidence>
<keyword evidence="10" id="KW-0175">Coiled coil</keyword>
<dbReference type="AlphaFoldDB" id="A0A139K9L8"/>
<dbReference type="SMART" id="SM00304">
    <property type="entry name" value="HAMP"/>
    <property type="match status" value="1"/>
</dbReference>
<dbReference type="SMART" id="SM00091">
    <property type="entry name" value="PAS"/>
    <property type="match status" value="1"/>
</dbReference>
<dbReference type="GO" id="GO:0016020">
    <property type="term" value="C:membrane"/>
    <property type="evidence" value="ECO:0007669"/>
    <property type="project" value="UniProtKB-SubCell"/>
</dbReference>
<dbReference type="Gene3D" id="3.30.565.10">
    <property type="entry name" value="Histidine kinase-like ATPase, C-terminal domain"/>
    <property type="match status" value="1"/>
</dbReference>
<dbReference type="Gene3D" id="3.30.450.20">
    <property type="entry name" value="PAS domain"/>
    <property type="match status" value="1"/>
</dbReference>
<dbReference type="RefSeq" id="WP_008762238.1">
    <property type="nucleotide sequence ID" value="NZ_AP022660.1"/>
</dbReference>
<keyword evidence="7 16" id="KW-0418">Kinase</keyword>
<dbReference type="PROSITE" id="PS50109">
    <property type="entry name" value="HIS_KIN"/>
    <property type="match status" value="1"/>
</dbReference>
<name>A0A139K9L8_BACT4</name>
<keyword evidence="11" id="KW-0472">Membrane</keyword>
<sequence length="430" mass="48819">MRIKGFFGILVFLLLVLGGGLLFLSSRLNMIYFYIGEGLVLFILCYLPFFYRKIVKPLNSIGSGMELLREQDFSSRLSPVGQYEADRIVNVFNRMMEQLKNERLRLREQNNFLDLLIKASPMGVILTTLDEDLSELNPMAQKMLGVRQEDVLGKKMNEIDSPLAAELANVPKGETATVRLNDSNIYRCTHSSFIDRGFQHPFFLIESLTDEVMKAEKKAYEKVIRMIAHEVNNTTAGITSTLDTVEQALSTEEGMDDICDVMRVCTERCFSMSRFITRFADVVKIPEPTLTLVDLNDLAFTCKRFMEGMCTDRNIKLRLEIDETLKEVKMDASLFEQVLVNIIKNAAESIEKDGEIIVRTLSPAIVEVVDNGKGISKEVEAKLFSPFFSTKPNGQGIGLIFIREVLMRHGCTFSLRTYADGLTRFRILFP</sequence>
<dbReference type="EMBL" id="WCSY01000010">
    <property type="protein sequence ID" value="KAB4312584.1"/>
    <property type="molecule type" value="Genomic_DNA"/>
</dbReference>
<dbReference type="PROSITE" id="PS50112">
    <property type="entry name" value="PAS"/>
    <property type="match status" value="1"/>
</dbReference>
<evidence type="ECO:0000313" key="17">
    <source>
        <dbReference type="EMBL" id="KAB4312584.1"/>
    </source>
</evidence>
<evidence type="ECO:0000259" key="12">
    <source>
        <dbReference type="PROSITE" id="PS50109"/>
    </source>
</evidence>
<dbReference type="Gene3D" id="1.10.287.130">
    <property type="match status" value="1"/>
</dbReference>
<dbReference type="InterPro" id="IPR003594">
    <property type="entry name" value="HATPase_dom"/>
</dbReference>
<dbReference type="CDD" id="cd00130">
    <property type="entry name" value="PAS"/>
    <property type="match status" value="1"/>
</dbReference>
<dbReference type="SUPFAM" id="SSF55785">
    <property type="entry name" value="PYP-like sensor domain (PAS domain)"/>
    <property type="match status" value="1"/>
</dbReference>
<dbReference type="EMBL" id="QSJP01000013">
    <property type="protein sequence ID" value="RHD86664.1"/>
    <property type="molecule type" value="Genomic_DNA"/>
</dbReference>
<dbReference type="GO" id="GO:0004673">
    <property type="term" value="F:protein histidine kinase activity"/>
    <property type="evidence" value="ECO:0007669"/>
    <property type="project" value="UniProtKB-EC"/>
</dbReference>
<dbReference type="Proteomes" id="UP000500882">
    <property type="component" value="Chromosome"/>
</dbReference>
<dbReference type="Proteomes" id="UP000283616">
    <property type="component" value="Unassembled WGS sequence"/>
</dbReference>
<feature type="domain" description="PAS" evidence="13">
    <location>
        <begin position="109"/>
        <end position="154"/>
    </location>
</feature>
<evidence type="ECO:0000256" key="7">
    <source>
        <dbReference type="ARBA" id="ARBA00022777"/>
    </source>
</evidence>
<dbReference type="Pfam" id="PF02518">
    <property type="entry name" value="HATPase_c"/>
    <property type="match status" value="1"/>
</dbReference>